<keyword evidence="2" id="KW-1185">Reference proteome</keyword>
<name>A0ACC2J4H0_9PEZI</name>
<gene>
    <name evidence="1" type="ORF">ONZ43_g1438</name>
</gene>
<accession>A0ACC2J4H0</accession>
<dbReference type="Proteomes" id="UP001153334">
    <property type="component" value="Unassembled WGS sequence"/>
</dbReference>
<sequence length="461" mass="52134">MAHMMWFTAALPSVGAFILGCGSILLFVIAYQFLFTIRYPANLPLINEPPGKKSFSLKTRWRYYKDCKNLYLEAYKTYTKNGRSVLVPGLGARDDIILPQSQLKWVLSRPESALSHMESVLELNQTIYSLGHNRYFTDGWHMDVFRSQIDRNLESFCPTLNDEISAAITTHFGADTMNWKEINLLTVTQQIVGQVASRLTVGLPLCRDTVYINESFRVVNRLIVTAAIAGGCPRLLRPLVARLSSIGLNGTIAKFKKSLHKTFKMRVDMIEDPNYSGPEPHDHLQMMLRFAQKQRPEEFCDFDAIAKRVIMTNSASLHPVSILVTNLLLNIVGSDKEFNTIEILREEVTRTTGNNTHWTKKFQSMVHADSAARETMRLHSAGNRFVIRKVMKDGLVTEDGVVLPKGSTISFLAFPLQVDNDNFEDALKYDPFRYSRARETATCSEMATADTPVLVAFWSTS</sequence>
<comment type="caution">
    <text evidence="1">The sequence shown here is derived from an EMBL/GenBank/DDBJ whole genome shotgun (WGS) entry which is preliminary data.</text>
</comment>
<reference evidence="1" key="1">
    <citation type="submission" date="2022-11" db="EMBL/GenBank/DDBJ databases">
        <title>Genome Sequence of Nemania bipapillata.</title>
        <authorList>
            <person name="Buettner E."/>
        </authorList>
    </citation>
    <scope>NUCLEOTIDE SEQUENCE</scope>
    <source>
        <strain evidence="1">CP14</strain>
    </source>
</reference>
<proteinExistence type="predicted"/>
<evidence type="ECO:0000313" key="1">
    <source>
        <dbReference type="EMBL" id="KAJ8122339.1"/>
    </source>
</evidence>
<protein>
    <submittedName>
        <fullName evidence="1">Uncharacterized protein</fullName>
    </submittedName>
</protein>
<dbReference type="EMBL" id="JAPESX010000249">
    <property type="protein sequence ID" value="KAJ8122339.1"/>
    <property type="molecule type" value="Genomic_DNA"/>
</dbReference>
<evidence type="ECO:0000313" key="2">
    <source>
        <dbReference type="Proteomes" id="UP001153334"/>
    </source>
</evidence>
<organism evidence="1 2">
    <name type="scientific">Nemania bipapillata</name>
    <dbReference type="NCBI Taxonomy" id="110536"/>
    <lineage>
        <taxon>Eukaryota</taxon>
        <taxon>Fungi</taxon>
        <taxon>Dikarya</taxon>
        <taxon>Ascomycota</taxon>
        <taxon>Pezizomycotina</taxon>
        <taxon>Sordariomycetes</taxon>
        <taxon>Xylariomycetidae</taxon>
        <taxon>Xylariales</taxon>
        <taxon>Xylariaceae</taxon>
        <taxon>Nemania</taxon>
    </lineage>
</organism>